<dbReference type="InterPro" id="IPR046500">
    <property type="entry name" value="DUF6678"/>
</dbReference>
<organism evidence="1 2">
    <name type="scientific">Paenibacillus vini</name>
    <dbReference type="NCBI Taxonomy" id="1476024"/>
    <lineage>
        <taxon>Bacteria</taxon>
        <taxon>Bacillati</taxon>
        <taxon>Bacillota</taxon>
        <taxon>Bacilli</taxon>
        <taxon>Bacillales</taxon>
        <taxon>Paenibacillaceae</taxon>
        <taxon>Paenibacillus</taxon>
    </lineage>
</organism>
<dbReference type="RefSeq" id="WP_213654899.1">
    <property type="nucleotide sequence ID" value="NZ_BOSL01000006.1"/>
</dbReference>
<sequence>MERDRYKEKVMNTVSERQLVSIMNNTKWRVLQTAVLNTLPFPPPFQAKYVLGESPSPNEFEDDVWYLGDWVEGLMPFYKVEWIRVRPRRIVNTGRLIPPEIIDITEEFKGILKEYSIPYYCDNESIYIYGYTSETDKIIKD</sequence>
<dbReference type="Pfam" id="PF20383">
    <property type="entry name" value="DUF6678"/>
    <property type="match status" value="1"/>
</dbReference>
<evidence type="ECO:0000313" key="1">
    <source>
        <dbReference type="EMBL" id="GIP53307.1"/>
    </source>
</evidence>
<keyword evidence="2" id="KW-1185">Reference proteome</keyword>
<protein>
    <submittedName>
        <fullName evidence="1">Uncharacterized protein</fullName>
    </submittedName>
</protein>
<proteinExistence type="predicted"/>
<gene>
    <name evidence="1" type="ORF">J42TS3_23420</name>
</gene>
<dbReference type="Proteomes" id="UP000679992">
    <property type="component" value="Unassembled WGS sequence"/>
</dbReference>
<name>A0ABQ4MCD0_9BACL</name>
<accession>A0ABQ4MCD0</accession>
<evidence type="ECO:0000313" key="2">
    <source>
        <dbReference type="Proteomes" id="UP000679992"/>
    </source>
</evidence>
<reference evidence="1 2" key="1">
    <citation type="submission" date="2021-03" db="EMBL/GenBank/DDBJ databases">
        <title>Antimicrobial resistance genes in bacteria isolated from Japanese honey, and their potential for conferring macrolide and lincosamide resistance in the American foulbrood pathogen Paenibacillus larvae.</title>
        <authorList>
            <person name="Okamoto M."/>
            <person name="Kumagai M."/>
            <person name="Kanamori H."/>
            <person name="Takamatsu D."/>
        </authorList>
    </citation>
    <scope>NUCLEOTIDE SEQUENCE [LARGE SCALE GENOMIC DNA]</scope>
    <source>
        <strain evidence="1 2">J42TS3</strain>
    </source>
</reference>
<comment type="caution">
    <text evidence="1">The sequence shown here is derived from an EMBL/GenBank/DDBJ whole genome shotgun (WGS) entry which is preliminary data.</text>
</comment>
<dbReference type="EMBL" id="BOSL01000006">
    <property type="protein sequence ID" value="GIP53307.1"/>
    <property type="molecule type" value="Genomic_DNA"/>
</dbReference>